<organism evidence="1 2">
    <name type="scientific">Ensifer adhaerens</name>
    <name type="common">Sinorhizobium morelense</name>
    <dbReference type="NCBI Taxonomy" id="106592"/>
    <lineage>
        <taxon>Bacteria</taxon>
        <taxon>Pseudomonadati</taxon>
        <taxon>Pseudomonadota</taxon>
        <taxon>Alphaproteobacteria</taxon>
        <taxon>Hyphomicrobiales</taxon>
        <taxon>Rhizobiaceae</taxon>
        <taxon>Sinorhizobium/Ensifer group</taxon>
        <taxon>Ensifer</taxon>
    </lineage>
</organism>
<name>A0ABY8HLB5_ENSAD</name>
<reference evidence="1 2" key="1">
    <citation type="submission" date="2023-03" db="EMBL/GenBank/DDBJ databases">
        <title>Comparative genome and transcriptome analysis combination mining strategies for increasing vitamin B12 production of Ensifer adhaerens strain.</title>
        <authorList>
            <person name="Yongheng L."/>
        </authorList>
    </citation>
    <scope>NUCLEOTIDE SEQUENCE [LARGE SCALE GENOMIC DNA]</scope>
    <source>
        <strain evidence="1 2">Casida A-T305</strain>
        <plasmid evidence="1 2">unnamedA</plasmid>
    </source>
</reference>
<dbReference type="Proteomes" id="UP001214094">
    <property type="component" value="Plasmid unnamedA"/>
</dbReference>
<keyword evidence="1" id="KW-0614">Plasmid</keyword>
<geneLocation type="plasmid" evidence="1 2">
    <name>unnamedA</name>
</geneLocation>
<sequence>MSIAHRIQVEGVTILSDDWYVLARKRVVKYIYDANLGLWTY</sequence>
<keyword evidence="2" id="KW-1185">Reference proteome</keyword>
<dbReference type="RefSeq" id="WP_278234416.1">
    <property type="nucleotide sequence ID" value="NZ_CP121309.1"/>
</dbReference>
<evidence type="ECO:0000313" key="1">
    <source>
        <dbReference type="EMBL" id="WFP92833.1"/>
    </source>
</evidence>
<evidence type="ECO:0000313" key="2">
    <source>
        <dbReference type="Proteomes" id="UP001214094"/>
    </source>
</evidence>
<accession>A0ABY8HLB5</accession>
<proteinExistence type="predicted"/>
<dbReference type="EMBL" id="CP121309">
    <property type="protein sequence ID" value="WFP92833.1"/>
    <property type="molecule type" value="Genomic_DNA"/>
</dbReference>
<gene>
    <name evidence="1" type="ORF">P4B07_23985</name>
</gene>
<protein>
    <submittedName>
        <fullName evidence="1">Uncharacterized protein</fullName>
    </submittedName>
</protein>